<evidence type="ECO:0000313" key="1">
    <source>
        <dbReference type="EMBL" id="CCI44236.1"/>
    </source>
</evidence>
<proteinExistence type="predicted"/>
<comment type="caution">
    <text evidence="1">The sequence shown here is derived from an EMBL/GenBank/DDBJ whole genome shotgun (WGS) entry which is preliminary data.</text>
</comment>
<reference evidence="1 2" key="1">
    <citation type="submission" date="2012-05" db="EMBL/GenBank/DDBJ databases">
        <title>Recombination and specialization in a pathogen metapopulation.</title>
        <authorList>
            <person name="Gardiner A."/>
            <person name="Kemen E."/>
            <person name="Schultz-Larsen T."/>
            <person name="MacLean D."/>
            <person name="Van Oosterhout C."/>
            <person name="Jones J.D.G."/>
        </authorList>
    </citation>
    <scope>NUCLEOTIDE SEQUENCE [LARGE SCALE GENOMIC DNA]</scope>
    <source>
        <strain evidence="1 2">Ac Nc2</strain>
    </source>
</reference>
<dbReference type="EMBL" id="CAIX01000064">
    <property type="protein sequence ID" value="CCI44236.1"/>
    <property type="molecule type" value="Genomic_DNA"/>
</dbReference>
<dbReference type="Proteomes" id="UP000053237">
    <property type="component" value="Unassembled WGS sequence"/>
</dbReference>
<sequence length="100" mass="11166">MTSLSTMSLVVSSTGFRVPWDFPDPVLPADPQSSLLDQHRKPLHHRNQFAFGEIYAQYPVFADKCFKSLRNMSICKGSAAVIRTILLPVNTHVCNTVCKS</sequence>
<accession>A0A024GBJ7</accession>
<dbReference type="AlphaFoldDB" id="A0A024GBJ7"/>
<gene>
    <name evidence="1" type="ORF">BN9_050200</name>
</gene>
<organism evidence="1 2">
    <name type="scientific">Albugo candida</name>
    <dbReference type="NCBI Taxonomy" id="65357"/>
    <lineage>
        <taxon>Eukaryota</taxon>
        <taxon>Sar</taxon>
        <taxon>Stramenopiles</taxon>
        <taxon>Oomycota</taxon>
        <taxon>Peronosporomycetes</taxon>
        <taxon>Albuginales</taxon>
        <taxon>Albuginaceae</taxon>
        <taxon>Albugo</taxon>
    </lineage>
</organism>
<name>A0A024GBJ7_9STRA</name>
<keyword evidence="2" id="KW-1185">Reference proteome</keyword>
<dbReference type="InParanoid" id="A0A024GBJ7"/>
<evidence type="ECO:0000313" key="2">
    <source>
        <dbReference type="Proteomes" id="UP000053237"/>
    </source>
</evidence>
<protein>
    <submittedName>
        <fullName evidence="1">Uncharacterized protein</fullName>
    </submittedName>
</protein>